<keyword evidence="4" id="KW-1185">Reference proteome</keyword>
<feature type="non-terminal residue" evidence="3">
    <location>
        <position position="1"/>
    </location>
</feature>
<feature type="compositionally biased region" description="Basic residues" evidence="1">
    <location>
        <begin position="266"/>
        <end position="277"/>
    </location>
</feature>
<dbReference type="PANTHER" id="PTHR46033:SF8">
    <property type="entry name" value="PROTEIN MAINTENANCE OF MERISTEMS-LIKE"/>
    <property type="match status" value="1"/>
</dbReference>
<accession>A0AAV0P0R2</accession>
<dbReference type="InterPro" id="IPR044824">
    <property type="entry name" value="MAIN-like"/>
</dbReference>
<dbReference type="EMBL" id="CAMGYJ010000008">
    <property type="protein sequence ID" value="CAI0464190.1"/>
    <property type="molecule type" value="Genomic_DNA"/>
</dbReference>
<feature type="region of interest" description="Disordered" evidence="1">
    <location>
        <begin position="96"/>
        <end position="180"/>
    </location>
</feature>
<evidence type="ECO:0000313" key="3">
    <source>
        <dbReference type="EMBL" id="CAI0464190.1"/>
    </source>
</evidence>
<evidence type="ECO:0000256" key="1">
    <source>
        <dbReference type="SAM" id="MobiDB-lite"/>
    </source>
</evidence>
<feature type="compositionally biased region" description="Basic and acidic residues" evidence="1">
    <location>
        <begin position="236"/>
        <end position="250"/>
    </location>
</feature>
<proteinExistence type="predicted"/>
<evidence type="ECO:0000313" key="4">
    <source>
        <dbReference type="Proteomes" id="UP001154282"/>
    </source>
</evidence>
<dbReference type="GO" id="GO:0010073">
    <property type="term" value="P:meristem maintenance"/>
    <property type="evidence" value="ECO:0007669"/>
    <property type="project" value="InterPro"/>
</dbReference>
<evidence type="ECO:0000259" key="2">
    <source>
        <dbReference type="Pfam" id="PF10536"/>
    </source>
</evidence>
<dbReference type="Pfam" id="PF10536">
    <property type="entry name" value="PMD"/>
    <property type="match status" value="1"/>
</dbReference>
<name>A0AAV0P0R2_9ROSI</name>
<feature type="region of interest" description="Disordered" evidence="1">
    <location>
        <begin position="205"/>
        <end position="277"/>
    </location>
</feature>
<dbReference type="AlphaFoldDB" id="A0AAV0P0R2"/>
<dbReference type="PANTHER" id="PTHR46033">
    <property type="entry name" value="PROTEIN MAIN-LIKE 2"/>
    <property type="match status" value="1"/>
</dbReference>
<gene>
    <name evidence="3" type="ORF">LITE_LOCUS36074</name>
</gene>
<feature type="domain" description="Aminotransferase-like plant mobile" evidence="2">
    <location>
        <begin position="15"/>
        <end position="85"/>
    </location>
</feature>
<comment type="caution">
    <text evidence="3">The sequence shown here is derived from an EMBL/GenBank/DDBJ whole genome shotgun (WGS) entry which is preliminary data.</text>
</comment>
<reference evidence="3" key="1">
    <citation type="submission" date="2022-08" db="EMBL/GenBank/DDBJ databases">
        <authorList>
            <person name="Gutierrez-Valencia J."/>
        </authorList>
    </citation>
    <scope>NUCLEOTIDE SEQUENCE</scope>
</reference>
<dbReference type="Proteomes" id="UP001154282">
    <property type="component" value="Unassembled WGS sequence"/>
</dbReference>
<feature type="compositionally biased region" description="Polar residues" evidence="1">
    <location>
        <begin position="140"/>
        <end position="164"/>
    </location>
</feature>
<feature type="compositionally biased region" description="Polar residues" evidence="1">
    <location>
        <begin position="119"/>
        <end position="129"/>
    </location>
</feature>
<organism evidence="3 4">
    <name type="scientific">Linum tenue</name>
    <dbReference type="NCBI Taxonomy" id="586396"/>
    <lineage>
        <taxon>Eukaryota</taxon>
        <taxon>Viridiplantae</taxon>
        <taxon>Streptophyta</taxon>
        <taxon>Embryophyta</taxon>
        <taxon>Tracheophyta</taxon>
        <taxon>Spermatophyta</taxon>
        <taxon>Magnoliopsida</taxon>
        <taxon>eudicotyledons</taxon>
        <taxon>Gunneridae</taxon>
        <taxon>Pentapetalae</taxon>
        <taxon>rosids</taxon>
        <taxon>fabids</taxon>
        <taxon>Malpighiales</taxon>
        <taxon>Linaceae</taxon>
        <taxon>Linum</taxon>
    </lineage>
</organism>
<sequence>LVDAGLSSVLPLAPLTGDPGLITALVERWRPETSTFHMPFGEVTITLEDVATLTGLAIDGDAVIVDIPDEDWSAMCLRLLGQAPTDLGGGVIKISRRRQRREQGDVPRGVRYSDRQPVRPTSTFTFHQPSQPPLRPGASTGFQAGTSSSSPQFQPQEDSFHTPQHATMGGGHMGSGSTVLPHLDVDEWERVDLQMQDQDFQTSHWAYEQQRREGPPDEQVQSQVDDMFGTQDQDDGAERAEQLPPRDRRPARCGTGGHLVAEHGGRRGGRRGGRGGR</sequence>
<protein>
    <recommendedName>
        <fullName evidence="2">Aminotransferase-like plant mobile domain-containing protein</fullName>
    </recommendedName>
</protein>
<dbReference type="InterPro" id="IPR019557">
    <property type="entry name" value="AminoTfrase-like_pln_mobile"/>
</dbReference>